<comment type="caution">
    <text evidence="1">The sequence shown here is derived from an EMBL/GenBank/DDBJ whole genome shotgun (WGS) entry which is preliminary data.</text>
</comment>
<gene>
    <name evidence="1" type="ORF">WG66_3998</name>
</gene>
<proteinExistence type="predicted"/>
<reference evidence="1 2" key="1">
    <citation type="submission" date="2015-12" db="EMBL/GenBank/DDBJ databases">
        <title>Draft genome sequence of Moniliophthora roreri, the causal agent of frosty pod rot of cacao.</title>
        <authorList>
            <person name="Aime M.C."/>
            <person name="Diaz-Valderrama J.R."/>
            <person name="Kijpornyongpan T."/>
            <person name="Phillips-Mora W."/>
        </authorList>
    </citation>
    <scope>NUCLEOTIDE SEQUENCE [LARGE SCALE GENOMIC DNA]</scope>
    <source>
        <strain evidence="1 2">MCA 2952</strain>
    </source>
</reference>
<dbReference type="AlphaFoldDB" id="A0A0W0G4Y0"/>
<name>A0A0W0G4Y0_MONRR</name>
<evidence type="ECO:0000313" key="2">
    <source>
        <dbReference type="Proteomes" id="UP000054988"/>
    </source>
</evidence>
<accession>A0A0W0G4Y0</accession>
<organism evidence="1 2">
    <name type="scientific">Moniliophthora roreri</name>
    <name type="common">Frosty pod rot fungus</name>
    <name type="synonym">Monilia roreri</name>
    <dbReference type="NCBI Taxonomy" id="221103"/>
    <lineage>
        <taxon>Eukaryota</taxon>
        <taxon>Fungi</taxon>
        <taxon>Dikarya</taxon>
        <taxon>Basidiomycota</taxon>
        <taxon>Agaricomycotina</taxon>
        <taxon>Agaricomycetes</taxon>
        <taxon>Agaricomycetidae</taxon>
        <taxon>Agaricales</taxon>
        <taxon>Marasmiineae</taxon>
        <taxon>Marasmiaceae</taxon>
        <taxon>Moniliophthora</taxon>
    </lineage>
</organism>
<protein>
    <submittedName>
        <fullName evidence="1">Uncharacterized protein</fullName>
    </submittedName>
</protein>
<sequence length="134" mass="14972">MTLDYATVVPIGINPADQQTTYLYIDDKDSKATATLILSASGYRDCSTPSVILPHPAKGSVRRYVWRVVRHERNLWQRAVHLVSRFRYLLRLAVEKLVEKLLQVRLEAVVEAGMAVTVLLSYCSALVAAVGDND</sequence>
<dbReference type="Proteomes" id="UP000054988">
    <property type="component" value="Unassembled WGS sequence"/>
</dbReference>
<evidence type="ECO:0000313" key="1">
    <source>
        <dbReference type="EMBL" id="KTB43429.1"/>
    </source>
</evidence>
<dbReference type="EMBL" id="LATX01001173">
    <property type="protein sequence ID" value="KTB43429.1"/>
    <property type="molecule type" value="Genomic_DNA"/>
</dbReference>